<comment type="caution">
    <text evidence="4">The sequence shown here is derived from an EMBL/GenBank/DDBJ whole genome shotgun (WGS) entry which is preliminary data.</text>
</comment>
<keyword evidence="2" id="KW-0732">Signal</keyword>
<dbReference type="SMART" id="SM00886">
    <property type="entry name" value="Dabb"/>
    <property type="match status" value="1"/>
</dbReference>
<comment type="subunit">
    <text evidence="1">Homodimer.</text>
</comment>
<dbReference type="PANTHER" id="PTHR33178:SF10">
    <property type="entry name" value="STRESS-RESPONSE A_B BARREL DOMAIN-CONTAINING PROTEIN"/>
    <property type="match status" value="1"/>
</dbReference>
<dbReference type="SUPFAM" id="SSF54909">
    <property type="entry name" value="Dimeric alpha+beta barrel"/>
    <property type="match status" value="1"/>
</dbReference>
<name>A0AA38VYT0_9PEZI</name>
<dbReference type="InterPro" id="IPR044662">
    <property type="entry name" value="HS1/DABB1-like"/>
</dbReference>
<dbReference type="InterPro" id="IPR011008">
    <property type="entry name" value="Dimeric_a/b-barrel"/>
</dbReference>
<evidence type="ECO:0000256" key="1">
    <source>
        <dbReference type="ARBA" id="ARBA00011738"/>
    </source>
</evidence>
<feature type="domain" description="Stress-response A/B barrel" evidence="3">
    <location>
        <begin position="41"/>
        <end position="143"/>
    </location>
</feature>
<keyword evidence="5" id="KW-1185">Reference proteome</keyword>
<feature type="chain" id="PRO_5041432253" description="Stress-response A/B barrel domain-containing protein" evidence="2">
    <location>
        <begin position="25"/>
        <end position="148"/>
    </location>
</feature>
<dbReference type="Proteomes" id="UP001174691">
    <property type="component" value="Unassembled WGS sequence"/>
</dbReference>
<sequence>MARNNAMCLAVVAIFCLGSLFTLANPLGLGAYDSPSRHGGVTHIVMFQFKETVAVDAIKETNRNMLALKDTCIDPITQKPYIRSLTGGKDNSIEGLQNGISYAFVVEFDSLEKRDYYVKTDPSHKAFLQGAGPVLEKAIVVDFADGVF</sequence>
<accession>A0AA38VYT0</accession>
<feature type="signal peptide" evidence="2">
    <location>
        <begin position="1"/>
        <end position="24"/>
    </location>
</feature>
<dbReference type="PROSITE" id="PS51502">
    <property type="entry name" value="S_R_A_B_BARREL"/>
    <property type="match status" value="1"/>
</dbReference>
<dbReference type="InterPro" id="IPR013097">
    <property type="entry name" value="Dabb"/>
</dbReference>
<dbReference type="PANTHER" id="PTHR33178">
    <property type="match status" value="1"/>
</dbReference>
<proteinExistence type="predicted"/>
<reference evidence="4" key="1">
    <citation type="submission" date="2022-07" db="EMBL/GenBank/DDBJ databases">
        <title>Fungi with potential for degradation of polypropylene.</title>
        <authorList>
            <person name="Gostincar C."/>
        </authorList>
    </citation>
    <scope>NUCLEOTIDE SEQUENCE</scope>
    <source>
        <strain evidence="4">EXF-13287</strain>
    </source>
</reference>
<organism evidence="4 5">
    <name type="scientific">Coniochaeta hoffmannii</name>
    <dbReference type="NCBI Taxonomy" id="91930"/>
    <lineage>
        <taxon>Eukaryota</taxon>
        <taxon>Fungi</taxon>
        <taxon>Dikarya</taxon>
        <taxon>Ascomycota</taxon>
        <taxon>Pezizomycotina</taxon>
        <taxon>Sordariomycetes</taxon>
        <taxon>Sordariomycetidae</taxon>
        <taxon>Coniochaetales</taxon>
        <taxon>Coniochaetaceae</taxon>
        <taxon>Coniochaeta</taxon>
    </lineage>
</organism>
<evidence type="ECO:0000259" key="3">
    <source>
        <dbReference type="PROSITE" id="PS51502"/>
    </source>
</evidence>
<dbReference type="EMBL" id="JANBVN010000040">
    <property type="protein sequence ID" value="KAJ9158213.1"/>
    <property type="molecule type" value="Genomic_DNA"/>
</dbReference>
<gene>
    <name evidence="4" type="ORF">NKR19_g3569</name>
</gene>
<dbReference type="AlphaFoldDB" id="A0AA38VYT0"/>
<evidence type="ECO:0000313" key="5">
    <source>
        <dbReference type="Proteomes" id="UP001174691"/>
    </source>
</evidence>
<dbReference type="Pfam" id="PF07876">
    <property type="entry name" value="Dabb"/>
    <property type="match status" value="1"/>
</dbReference>
<evidence type="ECO:0000256" key="2">
    <source>
        <dbReference type="SAM" id="SignalP"/>
    </source>
</evidence>
<dbReference type="Gene3D" id="3.30.70.100">
    <property type="match status" value="1"/>
</dbReference>
<protein>
    <recommendedName>
        <fullName evidence="3">Stress-response A/B barrel domain-containing protein</fullName>
    </recommendedName>
</protein>
<evidence type="ECO:0000313" key="4">
    <source>
        <dbReference type="EMBL" id="KAJ9158213.1"/>
    </source>
</evidence>